<dbReference type="InterPro" id="IPR013324">
    <property type="entry name" value="RNA_pol_sigma_r3/r4-like"/>
</dbReference>
<evidence type="ECO:0000259" key="5">
    <source>
        <dbReference type="Pfam" id="PF04542"/>
    </source>
</evidence>
<dbReference type="EMBL" id="JACHIU010000001">
    <property type="protein sequence ID" value="MBB6472877.1"/>
    <property type="molecule type" value="Genomic_DNA"/>
</dbReference>
<accession>A0A7X0M654</accession>
<dbReference type="InterPro" id="IPR013325">
    <property type="entry name" value="RNA_pol_sigma_r2"/>
</dbReference>
<dbReference type="GO" id="GO:0016987">
    <property type="term" value="F:sigma factor activity"/>
    <property type="evidence" value="ECO:0007669"/>
    <property type="project" value="UniProtKB-KW"/>
</dbReference>
<evidence type="ECO:0000313" key="7">
    <source>
        <dbReference type="EMBL" id="MBB6472877.1"/>
    </source>
</evidence>
<keyword evidence="4" id="KW-0804">Transcription</keyword>
<feature type="domain" description="RNA polymerase sigma-70 region 2" evidence="5">
    <location>
        <begin position="25"/>
        <end position="92"/>
    </location>
</feature>
<dbReference type="Proteomes" id="UP000555564">
    <property type="component" value="Unassembled WGS sequence"/>
</dbReference>
<protein>
    <submittedName>
        <fullName evidence="7">RNA polymerase sigma-70 factor (ECF subfamily)</fullName>
    </submittedName>
</protein>
<comment type="caution">
    <text evidence="7">The sequence shown here is derived from an EMBL/GenBank/DDBJ whole genome shotgun (WGS) entry which is preliminary data.</text>
</comment>
<dbReference type="NCBIfam" id="TIGR02937">
    <property type="entry name" value="sigma70-ECF"/>
    <property type="match status" value="1"/>
</dbReference>
<keyword evidence="3" id="KW-0731">Sigma factor</keyword>
<dbReference type="CDD" id="cd06171">
    <property type="entry name" value="Sigma70_r4"/>
    <property type="match status" value="1"/>
</dbReference>
<dbReference type="InterPro" id="IPR036388">
    <property type="entry name" value="WH-like_DNA-bd_sf"/>
</dbReference>
<gene>
    <name evidence="7" type="ORF">BJ992_002308</name>
</gene>
<evidence type="ECO:0000256" key="3">
    <source>
        <dbReference type="ARBA" id="ARBA00023082"/>
    </source>
</evidence>
<dbReference type="PANTHER" id="PTHR43133">
    <property type="entry name" value="RNA POLYMERASE ECF-TYPE SIGMA FACTO"/>
    <property type="match status" value="1"/>
</dbReference>
<evidence type="ECO:0000256" key="1">
    <source>
        <dbReference type="ARBA" id="ARBA00010641"/>
    </source>
</evidence>
<dbReference type="SUPFAM" id="SSF88659">
    <property type="entry name" value="Sigma3 and sigma4 domains of RNA polymerase sigma factors"/>
    <property type="match status" value="1"/>
</dbReference>
<reference evidence="7 8" key="1">
    <citation type="submission" date="2020-08" db="EMBL/GenBank/DDBJ databases">
        <title>Sequencing the genomes of 1000 actinobacteria strains.</title>
        <authorList>
            <person name="Klenk H.-P."/>
        </authorList>
    </citation>
    <scope>NUCLEOTIDE SEQUENCE [LARGE SCALE GENOMIC DNA]</scope>
    <source>
        <strain evidence="7 8">DSM 44936</strain>
    </source>
</reference>
<dbReference type="Pfam" id="PF04542">
    <property type="entry name" value="Sigma70_r2"/>
    <property type="match status" value="1"/>
</dbReference>
<dbReference type="AlphaFoldDB" id="A0A7X0M654"/>
<keyword evidence="8" id="KW-1185">Reference proteome</keyword>
<dbReference type="GO" id="GO:0003677">
    <property type="term" value="F:DNA binding"/>
    <property type="evidence" value="ECO:0007669"/>
    <property type="project" value="InterPro"/>
</dbReference>
<organism evidence="7 8">
    <name type="scientific">Sphaerisporangium rubeum</name>
    <dbReference type="NCBI Taxonomy" id="321317"/>
    <lineage>
        <taxon>Bacteria</taxon>
        <taxon>Bacillati</taxon>
        <taxon>Actinomycetota</taxon>
        <taxon>Actinomycetes</taxon>
        <taxon>Streptosporangiales</taxon>
        <taxon>Streptosporangiaceae</taxon>
        <taxon>Sphaerisporangium</taxon>
    </lineage>
</organism>
<sequence length="194" mass="21242">MTTELSDAALIEKSLGAPEMFTEVFARHADQVHRYLSRRAGPDTAEDLVSDTFLTAFELRHRFSAERSPTGALPWLLGIATTLLRGHGRAEARRWKALTHTPPDFGAAEPSPADLVAERVDAGAVVRSIARTLSVMADGDRDALLLFAWADLKYEEIAATLEIPVGTVRSRIHRARAQLRAAITTTTPEGWSGR</sequence>
<evidence type="ECO:0000256" key="4">
    <source>
        <dbReference type="ARBA" id="ARBA00023163"/>
    </source>
</evidence>
<name>A0A7X0M654_9ACTN</name>
<evidence type="ECO:0000313" key="8">
    <source>
        <dbReference type="Proteomes" id="UP000555564"/>
    </source>
</evidence>
<dbReference type="InterPro" id="IPR013249">
    <property type="entry name" value="RNA_pol_sigma70_r4_t2"/>
</dbReference>
<dbReference type="InterPro" id="IPR039425">
    <property type="entry name" value="RNA_pol_sigma-70-like"/>
</dbReference>
<dbReference type="Gene3D" id="1.10.1740.10">
    <property type="match status" value="1"/>
</dbReference>
<dbReference type="Gene3D" id="1.10.10.10">
    <property type="entry name" value="Winged helix-like DNA-binding domain superfamily/Winged helix DNA-binding domain"/>
    <property type="match status" value="1"/>
</dbReference>
<dbReference type="Pfam" id="PF08281">
    <property type="entry name" value="Sigma70_r4_2"/>
    <property type="match status" value="1"/>
</dbReference>
<keyword evidence="2" id="KW-0805">Transcription regulation</keyword>
<dbReference type="InterPro" id="IPR007627">
    <property type="entry name" value="RNA_pol_sigma70_r2"/>
</dbReference>
<dbReference type="InterPro" id="IPR014284">
    <property type="entry name" value="RNA_pol_sigma-70_dom"/>
</dbReference>
<dbReference type="SUPFAM" id="SSF88946">
    <property type="entry name" value="Sigma2 domain of RNA polymerase sigma factors"/>
    <property type="match status" value="1"/>
</dbReference>
<proteinExistence type="inferred from homology"/>
<dbReference type="GO" id="GO:0006352">
    <property type="term" value="P:DNA-templated transcription initiation"/>
    <property type="evidence" value="ECO:0007669"/>
    <property type="project" value="InterPro"/>
</dbReference>
<feature type="domain" description="RNA polymerase sigma factor 70 region 4 type 2" evidence="6">
    <location>
        <begin position="128"/>
        <end position="179"/>
    </location>
</feature>
<evidence type="ECO:0000256" key="2">
    <source>
        <dbReference type="ARBA" id="ARBA00023015"/>
    </source>
</evidence>
<dbReference type="RefSeq" id="WP_184980269.1">
    <property type="nucleotide sequence ID" value="NZ_BAAALO010000001.1"/>
</dbReference>
<evidence type="ECO:0000259" key="6">
    <source>
        <dbReference type="Pfam" id="PF08281"/>
    </source>
</evidence>
<comment type="similarity">
    <text evidence="1">Belongs to the sigma-70 factor family. ECF subfamily.</text>
</comment>
<dbReference type="PANTHER" id="PTHR43133:SF25">
    <property type="entry name" value="RNA POLYMERASE SIGMA FACTOR RFAY-RELATED"/>
    <property type="match status" value="1"/>
</dbReference>